<comment type="caution">
    <text evidence="4">The sequence shown here is derived from an EMBL/GenBank/DDBJ whole genome shotgun (WGS) entry which is preliminary data.</text>
</comment>
<dbReference type="PROSITE" id="PS51186">
    <property type="entry name" value="GNAT"/>
    <property type="match status" value="1"/>
</dbReference>
<dbReference type="PANTHER" id="PTHR43877">
    <property type="entry name" value="AMINOALKYLPHOSPHONATE N-ACETYLTRANSFERASE-RELATED-RELATED"/>
    <property type="match status" value="1"/>
</dbReference>
<keyword evidence="1" id="KW-0808">Transferase</keyword>
<evidence type="ECO:0000256" key="2">
    <source>
        <dbReference type="ARBA" id="ARBA00023315"/>
    </source>
</evidence>
<dbReference type="Gene3D" id="3.40.630.30">
    <property type="match status" value="1"/>
</dbReference>
<evidence type="ECO:0000259" key="3">
    <source>
        <dbReference type="PROSITE" id="PS51186"/>
    </source>
</evidence>
<organism evidence="4 5">
    <name type="scientific">Glaciihabitans tibetensis</name>
    <dbReference type="NCBI Taxonomy" id="1266600"/>
    <lineage>
        <taxon>Bacteria</taxon>
        <taxon>Bacillati</taxon>
        <taxon>Actinomycetota</taxon>
        <taxon>Actinomycetes</taxon>
        <taxon>Micrococcales</taxon>
        <taxon>Microbacteriaceae</taxon>
        <taxon>Glaciihabitans</taxon>
    </lineage>
</organism>
<dbReference type="GO" id="GO:0016747">
    <property type="term" value="F:acyltransferase activity, transferring groups other than amino-acyl groups"/>
    <property type="evidence" value="ECO:0007669"/>
    <property type="project" value="InterPro"/>
</dbReference>
<keyword evidence="5" id="KW-1185">Reference proteome</keyword>
<proteinExistence type="predicted"/>
<reference evidence="4 5" key="1">
    <citation type="submission" date="2018-03" db="EMBL/GenBank/DDBJ databases">
        <title>Genomic Encyclopedia of Type Strains, Phase III (KMG-III): the genomes of soil and plant-associated and newly described type strains.</title>
        <authorList>
            <person name="Whitman W."/>
        </authorList>
    </citation>
    <scope>NUCLEOTIDE SEQUENCE [LARGE SCALE GENOMIC DNA]</scope>
    <source>
        <strain evidence="4 5">CGMCC 1.12484</strain>
    </source>
</reference>
<feature type="domain" description="N-acetyltransferase" evidence="3">
    <location>
        <begin position="45"/>
        <end position="189"/>
    </location>
</feature>
<dbReference type="InterPro" id="IPR000182">
    <property type="entry name" value="GNAT_dom"/>
</dbReference>
<dbReference type="InterPro" id="IPR050832">
    <property type="entry name" value="Bact_Acetyltransf"/>
</dbReference>
<dbReference type="Proteomes" id="UP000237983">
    <property type="component" value="Unassembled WGS sequence"/>
</dbReference>
<keyword evidence="4" id="KW-0687">Ribonucleoprotein</keyword>
<dbReference type="CDD" id="cd04301">
    <property type="entry name" value="NAT_SF"/>
    <property type="match status" value="1"/>
</dbReference>
<protein>
    <submittedName>
        <fullName evidence="4">Ribosomal protein S18 acetylase RimI-like enzyme</fullName>
    </submittedName>
</protein>
<keyword evidence="4" id="KW-0689">Ribosomal protein</keyword>
<dbReference type="SUPFAM" id="SSF55729">
    <property type="entry name" value="Acyl-CoA N-acyltransferases (Nat)"/>
    <property type="match status" value="1"/>
</dbReference>
<sequence length="189" mass="20826">MGISWAIVSEVREPRVESAHVSPFAPVAPDPLSIIEVEWDDPRGLRLRAEMDAEMGELYAERFATMPPESIPPMQDAFAIDPADIVTSIVVLDGDVAVGHAALRAFGDQLEVKRVFVARDYRGRGVSKLLMRELEIIARSGGVRTLILQTADLQIDAIRLYEGLGYVPIPSFRGYEVVPGSLCFGKELF</sequence>
<dbReference type="Pfam" id="PF00583">
    <property type="entry name" value="Acetyltransf_1"/>
    <property type="match status" value="1"/>
</dbReference>
<dbReference type="GO" id="GO:0005840">
    <property type="term" value="C:ribosome"/>
    <property type="evidence" value="ECO:0007669"/>
    <property type="project" value="UniProtKB-KW"/>
</dbReference>
<evidence type="ECO:0000313" key="5">
    <source>
        <dbReference type="Proteomes" id="UP000237983"/>
    </source>
</evidence>
<evidence type="ECO:0000313" key="4">
    <source>
        <dbReference type="EMBL" id="PRY67261.1"/>
    </source>
</evidence>
<dbReference type="InterPro" id="IPR016181">
    <property type="entry name" value="Acyl_CoA_acyltransferase"/>
</dbReference>
<dbReference type="AlphaFoldDB" id="A0A2T0VAS8"/>
<gene>
    <name evidence="4" type="ORF">B0I08_107157</name>
</gene>
<accession>A0A2T0VAS8</accession>
<dbReference type="EMBL" id="PVTL01000007">
    <property type="protein sequence ID" value="PRY67261.1"/>
    <property type="molecule type" value="Genomic_DNA"/>
</dbReference>
<name>A0A2T0VAS8_9MICO</name>
<keyword evidence="2" id="KW-0012">Acyltransferase</keyword>
<dbReference type="PANTHER" id="PTHR43877:SF2">
    <property type="entry name" value="AMINOALKYLPHOSPHONATE N-ACETYLTRANSFERASE-RELATED"/>
    <property type="match status" value="1"/>
</dbReference>
<evidence type="ECO:0000256" key="1">
    <source>
        <dbReference type="ARBA" id="ARBA00022679"/>
    </source>
</evidence>